<organism evidence="13 14">
    <name type="scientific">Mucilaginibacter robiniae</name>
    <dbReference type="NCBI Taxonomy" id="2728022"/>
    <lineage>
        <taxon>Bacteria</taxon>
        <taxon>Pseudomonadati</taxon>
        <taxon>Bacteroidota</taxon>
        <taxon>Sphingobacteriia</taxon>
        <taxon>Sphingobacteriales</taxon>
        <taxon>Sphingobacteriaceae</taxon>
        <taxon>Mucilaginibacter</taxon>
    </lineage>
</organism>
<gene>
    <name evidence="13" type="ORF">HH214_15815</name>
</gene>
<keyword evidence="5 9" id="KW-0798">TonB box</keyword>
<dbReference type="InterPro" id="IPR000531">
    <property type="entry name" value="Beta-barrel_TonB"/>
</dbReference>
<dbReference type="GO" id="GO:0009279">
    <property type="term" value="C:cell outer membrane"/>
    <property type="evidence" value="ECO:0007669"/>
    <property type="project" value="UniProtKB-SubCell"/>
</dbReference>
<accession>A0A7L5E575</accession>
<dbReference type="InterPro" id="IPR012910">
    <property type="entry name" value="Plug_dom"/>
</dbReference>
<sequence>MNKLLSLFLLLLITKAGFSQSQVAGFIADNLTHSPIHGVTVIVDPGNRTDVTDEGGRFSFRNLPASARVITFSAVGYSKASIRLAEFKSGQTIYLAQHNTQLADVIIAAGNTNPYKAISETDIKLRGVSNSQEVLRIVPGLFIGQHQGGGKAEQIFLRGFDNDHGTDINMSVDGMPINMVSQAHGQGYADSHFIIPGTIENTVYEKGMYNAQKGDLAVTGFVDFHTADALNTNMIKLEAGQYNTYRVLGMVNLLSDKAKANNQSWYAASEYRYSNSYFDNPQHFQRFNFFTKYHGKLNANNWLTLSASTLYSKWNASGQIPESAVNDGSVGFYGALNPNEGGITSRTNLNAQLITTLPNHDLIKNQLYYSRYKFDLHTNFTFYLVDTVNGDEIRQREARNLYGYNGSYLHESYIGNHKLTTEAGLNARLDATTNSELSHTVNRYTLVDPIKLGDITELNAGAYLNETFQLTNRFTVNAGLRFDQFYYKYNNKLASDSTLNGAGIYKANNNIISPKLKLNYQASNKAQFYWFLGKGFHSNDTRVVVAEKGLQTLPAAYGTDLGTVLKPINNLLLNAAVWYSYLQKEYVYAGDGGTVDFSGRTRRIGFDLSARYQPVKTIYFDADLNYAHGRAIDDPKGANYIPLAPVWSSTGGITYIFKDGFNGSFRYRWLRDRPANEDYSLKAEGYFVNDLVLNYTKRKYEIGLTINNLFNVKWKETQFETVTRLKNQQAVDGIAFTAGTKFFAVGHISYFFK</sequence>
<keyword evidence="4 8" id="KW-0812">Transmembrane</keyword>
<dbReference type="EMBL" id="CP051682">
    <property type="protein sequence ID" value="QJD98442.1"/>
    <property type="molecule type" value="Genomic_DNA"/>
</dbReference>
<dbReference type="InterPro" id="IPR037066">
    <property type="entry name" value="Plug_dom_sf"/>
</dbReference>
<dbReference type="GO" id="GO:0015344">
    <property type="term" value="F:siderophore uptake transmembrane transporter activity"/>
    <property type="evidence" value="ECO:0007669"/>
    <property type="project" value="TreeGrafter"/>
</dbReference>
<evidence type="ECO:0000256" key="9">
    <source>
        <dbReference type="RuleBase" id="RU003357"/>
    </source>
</evidence>
<evidence type="ECO:0000256" key="7">
    <source>
        <dbReference type="ARBA" id="ARBA00023237"/>
    </source>
</evidence>
<dbReference type="InterPro" id="IPR039426">
    <property type="entry name" value="TonB-dep_rcpt-like"/>
</dbReference>
<evidence type="ECO:0000256" key="10">
    <source>
        <dbReference type="SAM" id="SignalP"/>
    </source>
</evidence>
<dbReference type="InterPro" id="IPR036942">
    <property type="entry name" value="Beta-barrel_TonB_sf"/>
</dbReference>
<protein>
    <submittedName>
        <fullName evidence="13">TonB-dependent receptor</fullName>
    </submittedName>
</protein>
<dbReference type="InterPro" id="IPR008969">
    <property type="entry name" value="CarboxyPept-like_regulatory"/>
</dbReference>
<evidence type="ECO:0000256" key="1">
    <source>
        <dbReference type="ARBA" id="ARBA00004571"/>
    </source>
</evidence>
<dbReference type="Pfam" id="PF00593">
    <property type="entry name" value="TonB_dep_Rec_b-barrel"/>
    <property type="match status" value="1"/>
</dbReference>
<dbReference type="Gene3D" id="2.60.40.1120">
    <property type="entry name" value="Carboxypeptidase-like, regulatory domain"/>
    <property type="match status" value="1"/>
</dbReference>
<dbReference type="Proteomes" id="UP000503278">
    <property type="component" value="Chromosome"/>
</dbReference>
<evidence type="ECO:0000313" key="14">
    <source>
        <dbReference type="Proteomes" id="UP000503278"/>
    </source>
</evidence>
<feature type="domain" description="TonB-dependent receptor-like beta-barrel" evidence="11">
    <location>
        <begin position="302"/>
        <end position="709"/>
    </location>
</feature>
<dbReference type="Gene3D" id="2.40.170.20">
    <property type="entry name" value="TonB-dependent receptor, beta-barrel domain"/>
    <property type="match status" value="1"/>
</dbReference>
<feature type="domain" description="TonB-dependent receptor plug" evidence="12">
    <location>
        <begin position="114"/>
        <end position="220"/>
    </location>
</feature>
<feature type="chain" id="PRO_5029556079" evidence="10">
    <location>
        <begin position="22"/>
        <end position="753"/>
    </location>
</feature>
<evidence type="ECO:0000259" key="12">
    <source>
        <dbReference type="Pfam" id="PF07715"/>
    </source>
</evidence>
<keyword evidence="2 8" id="KW-0813">Transport</keyword>
<dbReference type="SUPFAM" id="SSF56935">
    <property type="entry name" value="Porins"/>
    <property type="match status" value="1"/>
</dbReference>
<dbReference type="PANTHER" id="PTHR30069:SF36">
    <property type="entry name" value="BLL6948 PROTEIN"/>
    <property type="match status" value="1"/>
</dbReference>
<dbReference type="Pfam" id="PF13715">
    <property type="entry name" value="CarbopepD_reg_2"/>
    <property type="match status" value="1"/>
</dbReference>
<evidence type="ECO:0000256" key="5">
    <source>
        <dbReference type="ARBA" id="ARBA00023077"/>
    </source>
</evidence>
<evidence type="ECO:0000256" key="3">
    <source>
        <dbReference type="ARBA" id="ARBA00022452"/>
    </source>
</evidence>
<feature type="signal peptide" evidence="10">
    <location>
        <begin position="1"/>
        <end position="21"/>
    </location>
</feature>
<comment type="subcellular location">
    <subcellularLocation>
        <location evidence="1 8">Cell outer membrane</location>
        <topology evidence="1 8">Multi-pass membrane protein</topology>
    </subcellularLocation>
</comment>
<evidence type="ECO:0000256" key="8">
    <source>
        <dbReference type="PROSITE-ProRule" id="PRU01360"/>
    </source>
</evidence>
<keyword evidence="7 8" id="KW-0998">Cell outer membrane</keyword>
<evidence type="ECO:0000256" key="2">
    <source>
        <dbReference type="ARBA" id="ARBA00022448"/>
    </source>
</evidence>
<evidence type="ECO:0000313" key="13">
    <source>
        <dbReference type="EMBL" id="QJD98442.1"/>
    </source>
</evidence>
<keyword evidence="3 8" id="KW-1134">Transmembrane beta strand</keyword>
<keyword evidence="13" id="KW-0675">Receptor</keyword>
<dbReference type="AlphaFoldDB" id="A0A7L5E575"/>
<comment type="similarity">
    <text evidence="8 9">Belongs to the TonB-dependent receptor family.</text>
</comment>
<evidence type="ECO:0000256" key="4">
    <source>
        <dbReference type="ARBA" id="ARBA00022692"/>
    </source>
</evidence>
<keyword evidence="14" id="KW-1185">Reference proteome</keyword>
<reference evidence="13 14" key="1">
    <citation type="submission" date="2020-04" db="EMBL/GenBank/DDBJ databases">
        <title>Genome sequencing of novel species.</title>
        <authorList>
            <person name="Heo J."/>
            <person name="Kim S.-J."/>
            <person name="Kim J.-S."/>
            <person name="Hong S.-B."/>
            <person name="Kwon S.-W."/>
        </authorList>
    </citation>
    <scope>NUCLEOTIDE SEQUENCE [LARGE SCALE GENOMIC DNA]</scope>
    <source>
        <strain evidence="13 14">F39-2</strain>
    </source>
</reference>
<dbReference type="Gene3D" id="2.170.130.10">
    <property type="entry name" value="TonB-dependent receptor, plug domain"/>
    <property type="match status" value="1"/>
</dbReference>
<keyword evidence="10" id="KW-0732">Signal</keyword>
<evidence type="ECO:0000259" key="11">
    <source>
        <dbReference type="Pfam" id="PF00593"/>
    </source>
</evidence>
<evidence type="ECO:0000256" key="6">
    <source>
        <dbReference type="ARBA" id="ARBA00023136"/>
    </source>
</evidence>
<proteinExistence type="inferred from homology"/>
<dbReference type="GO" id="GO:0044718">
    <property type="term" value="P:siderophore transmembrane transport"/>
    <property type="evidence" value="ECO:0007669"/>
    <property type="project" value="TreeGrafter"/>
</dbReference>
<dbReference type="SUPFAM" id="SSF49464">
    <property type="entry name" value="Carboxypeptidase regulatory domain-like"/>
    <property type="match status" value="1"/>
</dbReference>
<keyword evidence="6 8" id="KW-0472">Membrane</keyword>
<dbReference type="Pfam" id="PF07715">
    <property type="entry name" value="Plug"/>
    <property type="match status" value="1"/>
</dbReference>
<name>A0A7L5E575_9SPHI</name>
<dbReference type="PROSITE" id="PS52016">
    <property type="entry name" value="TONB_DEPENDENT_REC_3"/>
    <property type="match status" value="1"/>
</dbReference>
<dbReference type="PANTHER" id="PTHR30069">
    <property type="entry name" value="TONB-DEPENDENT OUTER MEMBRANE RECEPTOR"/>
    <property type="match status" value="1"/>
</dbReference>
<dbReference type="KEGG" id="mrob:HH214_15815"/>